<dbReference type="Pfam" id="PF06283">
    <property type="entry name" value="ThuA"/>
    <property type="match status" value="1"/>
</dbReference>
<name>A0A6F8XWE7_9ACTN</name>
<dbReference type="Proteomes" id="UP000502508">
    <property type="component" value="Chromosome"/>
</dbReference>
<accession>A0A6F8XWE7</accession>
<gene>
    <name evidence="2" type="ORF">Pflav_045650</name>
</gene>
<dbReference type="InterPro" id="IPR029010">
    <property type="entry name" value="ThuA-like"/>
</dbReference>
<dbReference type="PROSITE" id="PS51318">
    <property type="entry name" value="TAT"/>
    <property type="match status" value="1"/>
</dbReference>
<reference evidence="2 3" key="1">
    <citation type="submission" date="2020-03" db="EMBL/GenBank/DDBJ databases">
        <title>Whole genome shotgun sequence of Phytohabitans flavus NBRC 107702.</title>
        <authorList>
            <person name="Komaki H."/>
            <person name="Tamura T."/>
        </authorList>
    </citation>
    <scope>NUCLEOTIDE SEQUENCE [LARGE SCALE GENOMIC DNA]</scope>
    <source>
        <strain evidence="2 3">NBRC 107702</strain>
    </source>
</reference>
<evidence type="ECO:0000259" key="1">
    <source>
        <dbReference type="Pfam" id="PF06283"/>
    </source>
</evidence>
<reference evidence="2 3" key="2">
    <citation type="submission" date="2020-03" db="EMBL/GenBank/DDBJ databases">
        <authorList>
            <person name="Ichikawa N."/>
            <person name="Kimura A."/>
            <person name="Kitahashi Y."/>
            <person name="Uohara A."/>
        </authorList>
    </citation>
    <scope>NUCLEOTIDE SEQUENCE [LARGE SCALE GENOMIC DNA]</scope>
    <source>
        <strain evidence="2 3">NBRC 107702</strain>
    </source>
</reference>
<dbReference type="SUPFAM" id="SSF52317">
    <property type="entry name" value="Class I glutamine amidotransferase-like"/>
    <property type="match status" value="1"/>
</dbReference>
<sequence length="298" mass="32353">MSEEATEKSTSLSRRNVIRTASVLGGVAVGSAVVPGAAHAHAAVPGRKTPGATVLALIGDRYHNLDYIRTHLIKFFGDTNVKFDYTANWEWFGSKKDTAAMLDGYKVFLVFRDGIIIPGGYVGPDAYPNITGQMVAPPNGPQETWVTEGFGEAVKSYVEKGGSLFAAHNSGHISLKSTNFRDVVKGAYDGHPTERPFQVRVINGNHPVTQGVKAFGVTDEQHFPLYDGGSTLLTEGINIDGLPYTTNSGLKPATSATTWAHTFGRGKVVHHTIGHNLDALWKPDNLLIWRNTMNWLTH</sequence>
<dbReference type="KEGG" id="pfla:Pflav_045650"/>
<organism evidence="2 3">
    <name type="scientific">Phytohabitans flavus</name>
    <dbReference type="NCBI Taxonomy" id="1076124"/>
    <lineage>
        <taxon>Bacteria</taxon>
        <taxon>Bacillati</taxon>
        <taxon>Actinomycetota</taxon>
        <taxon>Actinomycetes</taxon>
        <taxon>Micromonosporales</taxon>
        <taxon>Micromonosporaceae</taxon>
    </lineage>
</organism>
<dbReference type="InterPro" id="IPR006311">
    <property type="entry name" value="TAT_signal"/>
</dbReference>
<dbReference type="Gene3D" id="3.40.50.880">
    <property type="match status" value="1"/>
</dbReference>
<dbReference type="InterPro" id="IPR019546">
    <property type="entry name" value="TAT_signal_bac_arc"/>
</dbReference>
<dbReference type="InterPro" id="IPR029062">
    <property type="entry name" value="Class_I_gatase-like"/>
</dbReference>
<dbReference type="AlphaFoldDB" id="A0A6F8XWE7"/>
<dbReference type="EMBL" id="AP022870">
    <property type="protein sequence ID" value="BCB78155.1"/>
    <property type="molecule type" value="Genomic_DNA"/>
</dbReference>
<protein>
    <recommendedName>
        <fullName evidence="1">ThuA-like domain-containing protein</fullName>
    </recommendedName>
</protein>
<evidence type="ECO:0000313" key="2">
    <source>
        <dbReference type="EMBL" id="BCB78155.1"/>
    </source>
</evidence>
<proteinExistence type="predicted"/>
<dbReference type="RefSeq" id="WP_173037753.1">
    <property type="nucleotide sequence ID" value="NZ_AP022870.1"/>
</dbReference>
<dbReference type="NCBIfam" id="TIGR01409">
    <property type="entry name" value="TAT_signal_seq"/>
    <property type="match status" value="1"/>
</dbReference>
<keyword evidence="3" id="KW-1185">Reference proteome</keyword>
<feature type="domain" description="ThuA-like" evidence="1">
    <location>
        <begin position="145"/>
        <end position="295"/>
    </location>
</feature>
<evidence type="ECO:0000313" key="3">
    <source>
        <dbReference type="Proteomes" id="UP000502508"/>
    </source>
</evidence>